<reference evidence="7 8" key="1">
    <citation type="submission" date="2018-04" db="EMBL/GenBank/DDBJ databases">
        <title>Complete genome sequence of Hydrogenophilus thermoluteolus TH-1.</title>
        <authorList>
            <person name="Arai H."/>
        </authorList>
    </citation>
    <scope>NUCLEOTIDE SEQUENCE [LARGE SCALE GENOMIC DNA]</scope>
    <source>
        <strain evidence="7 8">TH-1</strain>
    </source>
</reference>
<dbReference type="PRINTS" id="PR01182">
    <property type="entry name" value="ORNDCRBXLASE"/>
</dbReference>
<name>A0A2Z6DYE4_HYDTE</name>
<dbReference type="RefSeq" id="WP_119335274.1">
    <property type="nucleotide sequence ID" value="NZ_AP018558.1"/>
</dbReference>
<dbReference type="PROSITE" id="PS00879">
    <property type="entry name" value="ODR_DC_2_2"/>
    <property type="match status" value="1"/>
</dbReference>
<comment type="similarity">
    <text evidence="4">Belongs to the Orn/Lys/Arg decarboxylase class-II family.</text>
</comment>
<dbReference type="Pfam" id="PF02784">
    <property type="entry name" value="Orn_Arg_deC_N"/>
    <property type="match status" value="1"/>
</dbReference>
<keyword evidence="2 3" id="KW-0663">Pyridoxal phosphate</keyword>
<dbReference type="InterPro" id="IPR000183">
    <property type="entry name" value="Orn/DAP/Arg_de-COase"/>
</dbReference>
<dbReference type="InterPro" id="IPR022643">
    <property type="entry name" value="De-COase2_C"/>
</dbReference>
<feature type="domain" description="Orn/DAP/Arg decarboxylase 2 N-terminal" evidence="6">
    <location>
        <begin position="47"/>
        <end position="292"/>
    </location>
</feature>
<dbReference type="PRINTS" id="PR01179">
    <property type="entry name" value="ODADCRBXLASE"/>
</dbReference>
<dbReference type="SUPFAM" id="SSF50621">
    <property type="entry name" value="Alanine racemase C-terminal domain-like"/>
    <property type="match status" value="1"/>
</dbReference>
<proteinExistence type="inferred from homology"/>
<dbReference type="GO" id="GO:0009089">
    <property type="term" value="P:lysine biosynthetic process via diaminopimelate"/>
    <property type="evidence" value="ECO:0007669"/>
    <property type="project" value="TreeGrafter"/>
</dbReference>
<dbReference type="GO" id="GO:0008836">
    <property type="term" value="F:diaminopimelate decarboxylase activity"/>
    <property type="evidence" value="ECO:0007669"/>
    <property type="project" value="TreeGrafter"/>
</dbReference>
<dbReference type="Pfam" id="PF00278">
    <property type="entry name" value="Orn_DAP_Arg_deC"/>
    <property type="match status" value="1"/>
</dbReference>
<dbReference type="KEGG" id="htl:HPTL_1280"/>
<protein>
    <submittedName>
        <fullName evidence="7">Pyridoxal-dependent decarboxylase, exosortase A system-associated</fullName>
    </submittedName>
</protein>
<evidence type="ECO:0000256" key="4">
    <source>
        <dbReference type="RuleBase" id="RU003737"/>
    </source>
</evidence>
<dbReference type="InterPro" id="IPR029066">
    <property type="entry name" value="PLP-binding_barrel"/>
</dbReference>
<dbReference type="InterPro" id="IPR002433">
    <property type="entry name" value="Orn_de-COase"/>
</dbReference>
<evidence type="ECO:0000256" key="2">
    <source>
        <dbReference type="ARBA" id="ARBA00022898"/>
    </source>
</evidence>
<dbReference type="InterPro" id="IPR022657">
    <property type="entry name" value="De-COase2_CS"/>
</dbReference>
<evidence type="ECO:0000259" key="5">
    <source>
        <dbReference type="Pfam" id="PF00278"/>
    </source>
</evidence>
<dbReference type="Gene3D" id="3.20.20.10">
    <property type="entry name" value="Alanine racemase"/>
    <property type="match status" value="1"/>
</dbReference>
<dbReference type="SUPFAM" id="SSF51419">
    <property type="entry name" value="PLP-binding barrel"/>
    <property type="match status" value="1"/>
</dbReference>
<dbReference type="Gene3D" id="2.40.37.10">
    <property type="entry name" value="Lyase, Ornithine Decarboxylase, Chain A, domain 1"/>
    <property type="match status" value="1"/>
</dbReference>
<dbReference type="InterPro" id="IPR022644">
    <property type="entry name" value="De-COase2_N"/>
</dbReference>
<dbReference type="NCBIfam" id="TIGR03099">
    <property type="entry name" value="dCO2ase_PEP1"/>
    <property type="match status" value="1"/>
</dbReference>
<keyword evidence="8" id="KW-1185">Reference proteome</keyword>
<feature type="active site" description="Proton donor" evidence="3">
    <location>
        <position position="361"/>
    </location>
</feature>
<dbReference type="CDD" id="cd06839">
    <property type="entry name" value="PLPDE_III_Btrk_like"/>
    <property type="match status" value="1"/>
</dbReference>
<dbReference type="InterPro" id="IPR017530">
    <property type="entry name" value="DCO2ase_PEP1"/>
</dbReference>
<organism evidence="7 8">
    <name type="scientific">Hydrogenophilus thermoluteolus</name>
    <name type="common">Pseudomonas hydrogenothermophila</name>
    <dbReference type="NCBI Taxonomy" id="297"/>
    <lineage>
        <taxon>Bacteria</taxon>
        <taxon>Pseudomonadati</taxon>
        <taxon>Pseudomonadota</taxon>
        <taxon>Hydrogenophilia</taxon>
        <taxon>Hydrogenophilales</taxon>
        <taxon>Hydrogenophilaceae</taxon>
        <taxon>Hydrogenophilus</taxon>
    </lineage>
</organism>
<dbReference type="EMBL" id="AP018558">
    <property type="protein sequence ID" value="BBD77544.1"/>
    <property type="molecule type" value="Genomic_DNA"/>
</dbReference>
<dbReference type="PANTHER" id="PTHR43727">
    <property type="entry name" value="DIAMINOPIMELATE DECARBOXYLASE"/>
    <property type="match status" value="1"/>
</dbReference>
<evidence type="ECO:0000259" key="6">
    <source>
        <dbReference type="Pfam" id="PF02784"/>
    </source>
</evidence>
<evidence type="ECO:0000313" key="7">
    <source>
        <dbReference type="EMBL" id="BBD77544.1"/>
    </source>
</evidence>
<dbReference type="AlphaFoldDB" id="A0A2Z6DYE4"/>
<accession>A0A2Z6DYE4</accession>
<dbReference type="Proteomes" id="UP000262004">
    <property type="component" value="Chromosome"/>
</dbReference>
<evidence type="ECO:0000256" key="1">
    <source>
        <dbReference type="ARBA" id="ARBA00001933"/>
    </source>
</evidence>
<evidence type="ECO:0000256" key="3">
    <source>
        <dbReference type="PIRSR" id="PIRSR600183-50"/>
    </source>
</evidence>
<dbReference type="OrthoDB" id="9802147at2"/>
<feature type="domain" description="Orn/DAP/Arg decarboxylase 2 C-terminal" evidence="5">
    <location>
        <begin position="39"/>
        <end position="388"/>
    </location>
</feature>
<comment type="cofactor">
    <cofactor evidence="1 3">
        <name>pyridoxal 5'-phosphate</name>
        <dbReference type="ChEBI" id="CHEBI:597326"/>
    </cofactor>
</comment>
<feature type="modified residue" description="N6-(pyridoxal phosphate)lysine" evidence="3">
    <location>
        <position position="69"/>
    </location>
</feature>
<sequence length="424" mass="45281">MTELSHHPSILWPAQSDGTLLIGGTPLPLVAARLGTASFYAYDAERLRTRILECRYAFGPEIHIHYAVKANPFAPLVAAIASWVDGFDVASENEMALALDVGMPPERIAFASPGKRPTAIRRAVAAGVTVTIESPDQLTTVLAAAEQLGVTPAVALRINPDFTMTRAGMKMGGGAQPFGVDREAAPALIARIRASGAHWTGLHLFAGSQLLDTERLIAAHQNSYETLARLCDEAGAAPKWFNLGGGLGIPYFAGESPLDRAAVGAALHRLAQIHRQRFPTTQLILELGRYLVGEAGVFVTQILERKTSRGETFLVCDAGLNAHLAATGNFGQVLKKNYPVAIGNRMNSPATEKVTIVGPLCTPLDRLASNVLLPRAEAGDWVVVFQSGAYGTTASPQRFLSHPPVSETLVWPVTASKEPHHGTR</sequence>
<evidence type="ECO:0000313" key="8">
    <source>
        <dbReference type="Proteomes" id="UP000262004"/>
    </source>
</evidence>
<gene>
    <name evidence="7" type="ORF">HPTL_1280</name>
</gene>
<dbReference type="PANTHER" id="PTHR43727:SF2">
    <property type="entry name" value="GROUP IV DECARBOXYLASE"/>
    <property type="match status" value="1"/>
</dbReference>
<dbReference type="GO" id="GO:0006596">
    <property type="term" value="P:polyamine biosynthetic process"/>
    <property type="evidence" value="ECO:0007669"/>
    <property type="project" value="InterPro"/>
</dbReference>
<dbReference type="InterPro" id="IPR009006">
    <property type="entry name" value="Ala_racemase/Decarboxylase_C"/>
</dbReference>